<dbReference type="SMART" id="SM00194">
    <property type="entry name" value="PTPc"/>
    <property type="match status" value="1"/>
</dbReference>
<evidence type="ECO:0000313" key="4">
    <source>
        <dbReference type="Proteomes" id="UP000467840"/>
    </source>
</evidence>
<keyword evidence="4" id="KW-1185">Reference proteome</keyword>
<dbReference type="AlphaFoldDB" id="A0A6A6LBR4"/>
<sequence>MAASSAGTPPPDDISSSRPTPFVFSSDCPTRISLTPDQRKYCSEALQLFREKLRTPEQIIQEFAHLQAIRITPSQMARNCKWLLTVSTRAKTVIRMWYLTSSSESISRFIATQGPVPHTFEDFWEMVIQYRCPVIVMLTRLVDNYKSEEPPMSVLHVQYTEWPDHGVPKDTLTVREILKRIPSAIESGPSSCPLQVHLMSPVISDGK</sequence>
<dbReference type="SUPFAM" id="SSF52799">
    <property type="entry name" value="(Phosphotyrosine protein) phosphatases II"/>
    <property type="match status" value="1"/>
</dbReference>
<dbReference type="Proteomes" id="UP000467840">
    <property type="component" value="Chromosome 18"/>
</dbReference>
<evidence type="ECO:0000313" key="3">
    <source>
        <dbReference type="EMBL" id="KAF2297456.1"/>
    </source>
</evidence>
<dbReference type="InterPro" id="IPR000242">
    <property type="entry name" value="PTP_cat"/>
</dbReference>
<reference evidence="3 4" key="1">
    <citation type="journal article" date="2020" name="Mol. Plant">
        <title>The Chromosome-Based Rubber Tree Genome Provides New Insights into Spurge Genome Evolution and Rubber Biosynthesis.</title>
        <authorList>
            <person name="Liu J."/>
            <person name="Shi C."/>
            <person name="Shi C.C."/>
            <person name="Li W."/>
            <person name="Zhang Q.J."/>
            <person name="Zhang Y."/>
            <person name="Li K."/>
            <person name="Lu H.F."/>
            <person name="Shi C."/>
            <person name="Zhu S.T."/>
            <person name="Xiao Z.Y."/>
            <person name="Nan H."/>
            <person name="Yue Y."/>
            <person name="Zhu X.G."/>
            <person name="Wu Y."/>
            <person name="Hong X.N."/>
            <person name="Fan G.Y."/>
            <person name="Tong Y."/>
            <person name="Zhang D."/>
            <person name="Mao C.L."/>
            <person name="Liu Y.L."/>
            <person name="Hao S.J."/>
            <person name="Liu W.Q."/>
            <person name="Lv M.Q."/>
            <person name="Zhang H.B."/>
            <person name="Liu Y."/>
            <person name="Hu-Tang G.R."/>
            <person name="Wang J.P."/>
            <person name="Wang J.H."/>
            <person name="Sun Y.H."/>
            <person name="Ni S.B."/>
            <person name="Chen W.B."/>
            <person name="Zhang X.C."/>
            <person name="Jiao Y.N."/>
            <person name="Eichler E.E."/>
            <person name="Li G.H."/>
            <person name="Liu X."/>
            <person name="Gao L.Z."/>
        </authorList>
    </citation>
    <scope>NUCLEOTIDE SEQUENCE [LARGE SCALE GENOMIC DNA]</scope>
    <source>
        <strain evidence="4">cv. GT1</strain>
        <tissue evidence="3">Leaf</tissue>
    </source>
</reference>
<dbReference type="Pfam" id="PF00102">
    <property type="entry name" value="Y_phosphatase"/>
    <property type="match status" value="2"/>
</dbReference>
<proteinExistence type="predicted"/>
<name>A0A6A6LBR4_HEVBR</name>
<comment type="caution">
    <text evidence="3">The sequence shown here is derived from an EMBL/GenBank/DDBJ whole genome shotgun (WGS) entry which is preliminary data.</text>
</comment>
<feature type="domain" description="Tyrosine-protein phosphatase" evidence="2">
    <location>
        <begin position="98"/>
        <end position="207"/>
    </location>
</feature>
<feature type="region of interest" description="Disordered" evidence="1">
    <location>
        <begin position="1"/>
        <end position="22"/>
    </location>
</feature>
<gene>
    <name evidence="3" type="ORF">GH714_023747</name>
</gene>
<dbReference type="GO" id="GO:0004725">
    <property type="term" value="F:protein tyrosine phosphatase activity"/>
    <property type="evidence" value="ECO:0007669"/>
    <property type="project" value="InterPro"/>
</dbReference>
<dbReference type="PANTHER" id="PTHR19134">
    <property type="entry name" value="RECEPTOR-TYPE TYROSINE-PROTEIN PHOSPHATASE"/>
    <property type="match status" value="1"/>
</dbReference>
<evidence type="ECO:0000256" key="1">
    <source>
        <dbReference type="SAM" id="MobiDB-lite"/>
    </source>
</evidence>
<dbReference type="InterPro" id="IPR050348">
    <property type="entry name" value="Protein-Tyr_Phosphatase"/>
</dbReference>
<organism evidence="3 4">
    <name type="scientific">Hevea brasiliensis</name>
    <name type="common">Para rubber tree</name>
    <name type="synonym">Siphonia brasiliensis</name>
    <dbReference type="NCBI Taxonomy" id="3981"/>
    <lineage>
        <taxon>Eukaryota</taxon>
        <taxon>Viridiplantae</taxon>
        <taxon>Streptophyta</taxon>
        <taxon>Embryophyta</taxon>
        <taxon>Tracheophyta</taxon>
        <taxon>Spermatophyta</taxon>
        <taxon>Magnoliopsida</taxon>
        <taxon>eudicotyledons</taxon>
        <taxon>Gunneridae</taxon>
        <taxon>Pentapetalae</taxon>
        <taxon>rosids</taxon>
        <taxon>fabids</taxon>
        <taxon>Malpighiales</taxon>
        <taxon>Euphorbiaceae</taxon>
        <taxon>Crotonoideae</taxon>
        <taxon>Micrandreae</taxon>
        <taxon>Hevea</taxon>
    </lineage>
</organism>
<evidence type="ECO:0000259" key="2">
    <source>
        <dbReference type="PROSITE" id="PS50055"/>
    </source>
</evidence>
<dbReference type="EMBL" id="JAAGAX010000012">
    <property type="protein sequence ID" value="KAF2297456.1"/>
    <property type="molecule type" value="Genomic_DNA"/>
</dbReference>
<dbReference type="Gene3D" id="3.90.190.10">
    <property type="entry name" value="Protein tyrosine phosphatase superfamily"/>
    <property type="match status" value="2"/>
</dbReference>
<dbReference type="PANTHER" id="PTHR19134:SF449">
    <property type="entry name" value="TYROSINE-PROTEIN PHOSPHATASE 1"/>
    <property type="match status" value="1"/>
</dbReference>
<dbReference type="PROSITE" id="PS50055">
    <property type="entry name" value="TYR_PHOSPHATASE_PTP"/>
    <property type="match status" value="1"/>
</dbReference>
<accession>A0A6A6LBR4</accession>
<dbReference type="InterPro" id="IPR029021">
    <property type="entry name" value="Prot-tyrosine_phosphatase-like"/>
</dbReference>
<protein>
    <recommendedName>
        <fullName evidence="2">Tyrosine-protein phosphatase domain-containing protein</fullName>
    </recommendedName>
</protein>